<evidence type="ECO:0000313" key="3">
    <source>
        <dbReference type="Proteomes" id="UP001301958"/>
    </source>
</evidence>
<proteinExistence type="predicted"/>
<reference evidence="2" key="2">
    <citation type="submission" date="2023-05" db="EMBL/GenBank/DDBJ databases">
        <authorList>
            <consortium name="Lawrence Berkeley National Laboratory"/>
            <person name="Steindorff A."/>
            <person name="Hensen N."/>
            <person name="Bonometti L."/>
            <person name="Westerberg I."/>
            <person name="Brannstrom I.O."/>
            <person name="Guillou S."/>
            <person name="Cros-Aarteil S."/>
            <person name="Calhoun S."/>
            <person name="Haridas S."/>
            <person name="Kuo A."/>
            <person name="Mondo S."/>
            <person name="Pangilinan J."/>
            <person name="Riley R."/>
            <person name="Labutti K."/>
            <person name="Andreopoulos B."/>
            <person name="Lipzen A."/>
            <person name="Chen C."/>
            <person name="Yanf M."/>
            <person name="Daum C."/>
            <person name="Ng V."/>
            <person name="Clum A."/>
            <person name="Ohm R."/>
            <person name="Martin F."/>
            <person name="Silar P."/>
            <person name="Natvig D."/>
            <person name="Lalanne C."/>
            <person name="Gautier V."/>
            <person name="Ament-Velasquez S.L."/>
            <person name="Kruys A."/>
            <person name="Hutchinson M.I."/>
            <person name="Powell A.J."/>
            <person name="Barry K."/>
            <person name="Miller A.N."/>
            <person name="Grigoriev I.V."/>
            <person name="Debuchy R."/>
            <person name="Gladieux P."/>
            <person name="Thoren M.H."/>
            <person name="Johannesson H."/>
        </authorList>
    </citation>
    <scope>NUCLEOTIDE SEQUENCE</scope>
    <source>
        <strain evidence="2">CBS 990.96</strain>
    </source>
</reference>
<feature type="compositionally biased region" description="Basic residues" evidence="1">
    <location>
        <begin position="361"/>
        <end position="371"/>
    </location>
</feature>
<feature type="compositionally biased region" description="Basic residues" evidence="1">
    <location>
        <begin position="394"/>
        <end position="404"/>
    </location>
</feature>
<organism evidence="2 3">
    <name type="scientific">Podospora fimiseda</name>
    <dbReference type="NCBI Taxonomy" id="252190"/>
    <lineage>
        <taxon>Eukaryota</taxon>
        <taxon>Fungi</taxon>
        <taxon>Dikarya</taxon>
        <taxon>Ascomycota</taxon>
        <taxon>Pezizomycotina</taxon>
        <taxon>Sordariomycetes</taxon>
        <taxon>Sordariomycetidae</taxon>
        <taxon>Sordariales</taxon>
        <taxon>Podosporaceae</taxon>
        <taxon>Podospora</taxon>
    </lineage>
</organism>
<keyword evidence="3" id="KW-1185">Reference proteome</keyword>
<dbReference type="AlphaFoldDB" id="A0AAN6YRF9"/>
<name>A0AAN6YRF9_9PEZI</name>
<sequence>MSSALVEINNKTQIQPYEYQVVIEEHDQDKPRPRPGPSFLDWVIFQEVTLPPRENPKKSRLDRILSPLNSIKAELPGNISVEGLGGIVESAHNVFHSVQRLDFMQAERTLHLHPPEGVSDISKLSRRELERFENELFDLTKYNGFSEYLTAVTWTEEGHTGSITLFKVLFNKQDDTIGIKPVAAMQNVPNPVLVKMRTHEKIQRKLVFVPRDEEAEAFKWKANPSRGPTYVKLGDQNRPLSPMRSSSRSHSRHGRLEDADGVRATIPQFVALMHGNRALLEDTKSTSVSFTRTANGEKLPTVKLVKPPRQSAHEGDSVHVAVLIPDEASWADEEIIWTDDDGLVEFRQRRYWDLIEPAPRPRVRTGGRSKSRGRDKSGARSRSRSRSSHDSRSRSRHHSLNPFS</sequence>
<dbReference type="EMBL" id="MU865550">
    <property type="protein sequence ID" value="KAK4221417.1"/>
    <property type="molecule type" value="Genomic_DNA"/>
</dbReference>
<feature type="region of interest" description="Disordered" evidence="1">
    <location>
        <begin position="228"/>
        <end position="259"/>
    </location>
</feature>
<accession>A0AAN6YRF9</accession>
<protein>
    <submittedName>
        <fullName evidence="2">Uncharacterized protein</fullName>
    </submittedName>
</protein>
<feature type="region of interest" description="Disordered" evidence="1">
    <location>
        <begin position="359"/>
        <end position="404"/>
    </location>
</feature>
<gene>
    <name evidence="2" type="ORF">QBC38DRAFT_377190</name>
</gene>
<dbReference type="Proteomes" id="UP001301958">
    <property type="component" value="Unassembled WGS sequence"/>
</dbReference>
<evidence type="ECO:0000256" key="1">
    <source>
        <dbReference type="SAM" id="MobiDB-lite"/>
    </source>
</evidence>
<comment type="caution">
    <text evidence="2">The sequence shown here is derived from an EMBL/GenBank/DDBJ whole genome shotgun (WGS) entry which is preliminary data.</text>
</comment>
<evidence type="ECO:0000313" key="2">
    <source>
        <dbReference type="EMBL" id="KAK4221417.1"/>
    </source>
</evidence>
<reference evidence="2" key="1">
    <citation type="journal article" date="2023" name="Mol. Phylogenet. Evol.">
        <title>Genome-scale phylogeny and comparative genomics of the fungal order Sordariales.</title>
        <authorList>
            <person name="Hensen N."/>
            <person name="Bonometti L."/>
            <person name="Westerberg I."/>
            <person name="Brannstrom I.O."/>
            <person name="Guillou S."/>
            <person name="Cros-Aarteil S."/>
            <person name="Calhoun S."/>
            <person name="Haridas S."/>
            <person name="Kuo A."/>
            <person name="Mondo S."/>
            <person name="Pangilinan J."/>
            <person name="Riley R."/>
            <person name="LaButti K."/>
            <person name="Andreopoulos B."/>
            <person name="Lipzen A."/>
            <person name="Chen C."/>
            <person name="Yan M."/>
            <person name="Daum C."/>
            <person name="Ng V."/>
            <person name="Clum A."/>
            <person name="Steindorff A."/>
            <person name="Ohm R.A."/>
            <person name="Martin F."/>
            <person name="Silar P."/>
            <person name="Natvig D.O."/>
            <person name="Lalanne C."/>
            <person name="Gautier V."/>
            <person name="Ament-Velasquez S.L."/>
            <person name="Kruys A."/>
            <person name="Hutchinson M.I."/>
            <person name="Powell A.J."/>
            <person name="Barry K."/>
            <person name="Miller A.N."/>
            <person name="Grigoriev I.V."/>
            <person name="Debuchy R."/>
            <person name="Gladieux P."/>
            <person name="Hiltunen Thoren M."/>
            <person name="Johannesson H."/>
        </authorList>
    </citation>
    <scope>NUCLEOTIDE SEQUENCE</scope>
    <source>
        <strain evidence="2">CBS 990.96</strain>
    </source>
</reference>